<comment type="caution">
    <text evidence="6">The sequence shown here is derived from an EMBL/GenBank/DDBJ whole genome shotgun (WGS) entry which is preliminary data.</text>
</comment>
<dbReference type="PANTHER" id="PTHR43300">
    <property type="entry name" value="ACETYLTRANSFERASE"/>
    <property type="match status" value="1"/>
</dbReference>
<dbReference type="RefSeq" id="WP_163382936.1">
    <property type="nucleotide sequence ID" value="NZ_JAUFQS010000047.1"/>
</dbReference>
<protein>
    <submittedName>
        <fullName evidence="6">Acetyltransferase</fullName>
    </submittedName>
</protein>
<accession>A0ABT8CFP1</accession>
<comment type="similarity">
    <text evidence="1">Belongs to the transferase hexapeptide repeat family.</text>
</comment>
<evidence type="ECO:0000313" key="7">
    <source>
        <dbReference type="Proteomes" id="UP001236663"/>
    </source>
</evidence>
<dbReference type="Pfam" id="PF00132">
    <property type="entry name" value="Hexapep"/>
    <property type="match status" value="1"/>
</dbReference>
<evidence type="ECO:0000256" key="1">
    <source>
        <dbReference type="ARBA" id="ARBA00007274"/>
    </source>
</evidence>
<dbReference type="Gene3D" id="2.160.10.10">
    <property type="entry name" value="Hexapeptide repeat proteins"/>
    <property type="match status" value="1"/>
</dbReference>
<proteinExistence type="inferred from homology"/>
<gene>
    <name evidence="6" type="ORF">QWZ15_22400</name>
</gene>
<keyword evidence="2" id="KW-0808">Transferase</keyword>
<dbReference type="InterPro" id="IPR018357">
    <property type="entry name" value="Hexapep_transf_CS"/>
</dbReference>
<evidence type="ECO:0000256" key="4">
    <source>
        <dbReference type="ARBA" id="ARBA00023315"/>
    </source>
</evidence>
<dbReference type="PROSITE" id="PS00101">
    <property type="entry name" value="HEXAPEP_TRANSFERASES"/>
    <property type="match status" value="1"/>
</dbReference>
<dbReference type="InterPro" id="IPR050179">
    <property type="entry name" value="Trans_hexapeptide_repeat"/>
</dbReference>
<reference evidence="7" key="1">
    <citation type="journal article" date="2019" name="Int. J. Syst. Evol. Microbiol.">
        <title>The Global Catalogue of Microorganisms (GCM) 10K type strain sequencing project: providing services to taxonomists for standard genome sequencing and annotation.</title>
        <authorList>
            <consortium name="The Broad Institute Genomics Platform"/>
            <consortium name="The Broad Institute Genome Sequencing Center for Infectious Disease"/>
            <person name="Wu L."/>
            <person name="Ma J."/>
        </authorList>
    </citation>
    <scope>NUCLEOTIDE SEQUENCE [LARGE SCALE GENOMIC DNA]</scope>
    <source>
        <strain evidence="7">CECT 7706</strain>
    </source>
</reference>
<dbReference type="Pfam" id="PF17836">
    <property type="entry name" value="PglD_N"/>
    <property type="match status" value="1"/>
</dbReference>
<dbReference type="InterPro" id="IPR001451">
    <property type="entry name" value="Hexapep"/>
</dbReference>
<feature type="domain" description="PglD N-terminal" evidence="5">
    <location>
        <begin position="2"/>
        <end position="78"/>
    </location>
</feature>
<organism evidence="6 7">
    <name type="scientific">Cyclobacterium jeungdonense</name>
    <dbReference type="NCBI Taxonomy" id="708087"/>
    <lineage>
        <taxon>Bacteria</taxon>
        <taxon>Pseudomonadati</taxon>
        <taxon>Bacteroidota</taxon>
        <taxon>Cytophagia</taxon>
        <taxon>Cytophagales</taxon>
        <taxon>Cyclobacteriaceae</taxon>
        <taxon>Cyclobacterium</taxon>
    </lineage>
</organism>
<dbReference type="Proteomes" id="UP001236663">
    <property type="component" value="Unassembled WGS sequence"/>
</dbReference>
<dbReference type="EMBL" id="JAUFQS010000047">
    <property type="protein sequence ID" value="MDN3690588.1"/>
    <property type="molecule type" value="Genomic_DNA"/>
</dbReference>
<name>A0ABT8CFP1_9BACT</name>
<sequence length="206" mass="22391">MVIAGAGGHAMEVLDILISKNQAGEIVFFDEFRNQRYFEGKYPILKTEKELKHHFLQDPRFILGTGNPKTRKKFYERFSDLGGNTIVLRGNGNLCSDTASIETADIMNLCFVGPKVQIGRGTLINCGALVHHEVSVGEFCEIAPRAVLLGKVKLGDFVMVGSNATILPNVKIGNHVFIGAGAVIHKDVPDNVTIAGVPGKIIKFSE</sequence>
<evidence type="ECO:0000259" key="5">
    <source>
        <dbReference type="Pfam" id="PF17836"/>
    </source>
</evidence>
<keyword evidence="3" id="KW-0677">Repeat</keyword>
<dbReference type="InterPro" id="IPR011004">
    <property type="entry name" value="Trimer_LpxA-like_sf"/>
</dbReference>
<dbReference type="SUPFAM" id="SSF51161">
    <property type="entry name" value="Trimeric LpxA-like enzymes"/>
    <property type="match status" value="1"/>
</dbReference>
<evidence type="ECO:0000256" key="2">
    <source>
        <dbReference type="ARBA" id="ARBA00022679"/>
    </source>
</evidence>
<dbReference type="NCBIfam" id="TIGR03570">
    <property type="entry name" value="NeuD_NnaD"/>
    <property type="match status" value="1"/>
</dbReference>
<dbReference type="Gene3D" id="3.40.50.20">
    <property type="match status" value="1"/>
</dbReference>
<keyword evidence="4" id="KW-0012">Acyltransferase</keyword>
<evidence type="ECO:0000256" key="3">
    <source>
        <dbReference type="ARBA" id="ARBA00022737"/>
    </source>
</evidence>
<dbReference type="InterPro" id="IPR041561">
    <property type="entry name" value="PglD_N"/>
</dbReference>
<dbReference type="CDD" id="cd03360">
    <property type="entry name" value="LbH_AT_putative"/>
    <property type="match status" value="1"/>
</dbReference>
<evidence type="ECO:0000313" key="6">
    <source>
        <dbReference type="EMBL" id="MDN3690588.1"/>
    </source>
</evidence>
<keyword evidence="7" id="KW-1185">Reference proteome</keyword>
<dbReference type="InterPro" id="IPR020019">
    <property type="entry name" value="AcTrfase_PglD-like"/>
</dbReference>